<feature type="domain" description="PIN" evidence="1">
    <location>
        <begin position="11"/>
        <end position="120"/>
    </location>
</feature>
<dbReference type="AlphaFoldDB" id="A0A8D5U603"/>
<dbReference type="RefSeq" id="WP_225905614.1">
    <property type="nucleotide sequence ID" value="NZ_AP024597.1"/>
</dbReference>
<dbReference type="Pfam" id="PF01850">
    <property type="entry name" value="PIN"/>
    <property type="match status" value="1"/>
</dbReference>
<dbReference type="KEGG" id="csty:KN1_14330"/>
<dbReference type="SUPFAM" id="SSF88723">
    <property type="entry name" value="PIN domain-like"/>
    <property type="match status" value="1"/>
</dbReference>
<dbReference type="GeneID" id="66163150"/>
<evidence type="ECO:0000313" key="3">
    <source>
        <dbReference type="Proteomes" id="UP000825123"/>
    </source>
</evidence>
<organism evidence="2 3">
    <name type="scientific">Stygiolobus caldivivus</name>
    <dbReference type="NCBI Taxonomy" id="2824673"/>
    <lineage>
        <taxon>Archaea</taxon>
        <taxon>Thermoproteota</taxon>
        <taxon>Thermoprotei</taxon>
        <taxon>Sulfolobales</taxon>
        <taxon>Sulfolobaceae</taxon>
        <taxon>Stygiolobus</taxon>
    </lineage>
</organism>
<dbReference type="EMBL" id="AP024597">
    <property type="protein sequence ID" value="BCU70136.1"/>
    <property type="molecule type" value="Genomic_DNA"/>
</dbReference>
<protein>
    <recommendedName>
        <fullName evidence="1">PIN domain-containing protein</fullName>
    </recommendedName>
</protein>
<dbReference type="InterPro" id="IPR029060">
    <property type="entry name" value="PIN-like_dom_sf"/>
</dbReference>
<sequence length="128" mass="14569">MPEKRLRGNLVYADTDFFLALLKERDWLKDKALSLLNEHKGEITTSMTTFIELMLLCKKFGLDPVKVTLAVMEITRYFDERVLKAAVLISQGMGVFDAFHAAYSGGSIISSDHVFDEYGFERVKLEDP</sequence>
<dbReference type="InterPro" id="IPR002716">
    <property type="entry name" value="PIN_dom"/>
</dbReference>
<keyword evidence="3" id="KW-1185">Reference proteome</keyword>
<gene>
    <name evidence="2" type="ORF">KN1_14330</name>
</gene>
<evidence type="ECO:0000259" key="1">
    <source>
        <dbReference type="Pfam" id="PF01850"/>
    </source>
</evidence>
<accession>A0A8D5U603</accession>
<reference evidence="2 3" key="1">
    <citation type="submission" date="2021-04" db="EMBL/GenBank/DDBJ databases">
        <title>Complete genome sequence of Stygiolobus sp. KN-1.</title>
        <authorList>
            <person name="Nakamura K."/>
            <person name="Sakai H."/>
            <person name="Kurosawa N."/>
        </authorList>
    </citation>
    <scope>NUCLEOTIDE SEQUENCE [LARGE SCALE GENOMIC DNA]</scope>
    <source>
        <strain evidence="2 3">KN-1</strain>
    </source>
</reference>
<name>A0A8D5U603_9CREN</name>
<evidence type="ECO:0000313" key="2">
    <source>
        <dbReference type="EMBL" id="BCU70136.1"/>
    </source>
</evidence>
<dbReference type="Gene3D" id="3.40.50.1010">
    <property type="entry name" value="5'-nuclease"/>
    <property type="match status" value="1"/>
</dbReference>
<proteinExistence type="predicted"/>
<dbReference type="Proteomes" id="UP000825123">
    <property type="component" value="Chromosome"/>
</dbReference>